<dbReference type="InterPro" id="IPR029016">
    <property type="entry name" value="GAF-like_dom_sf"/>
</dbReference>
<reference evidence="6 7" key="1">
    <citation type="submission" date="2020-08" db="EMBL/GenBank/DDBJ databases">
        <title>Sequencing the genomes of 1000 actinobacteria strains.</title>
        <authorList>
            <person name="Klenk H.-P."/>
        </authorList>
    </citation>
    <scope>NUCLEOTIDE SEQUENCE [LARGE SCALE GENOMIC DNA]</scope>
    <source>
        <strain evidence="6 7">DSM 45582</strain>
    </source>
</reference>
<evidence type="ECO:0000256" key="2">
    <source>
        <dbReference type="ARBA" id="ARBA00023125"/>
    </source>
</evidence>
<feature type="domain" description="IclR-ED" evidence="5">
    <location>
        <begin position="67"/>
        <end position="232"/>
    </location>
</feature>
<evidence type="ECO:0000313" key="6">
    <source>
        <dbReference type="EMBL" id="MBB5070238.1"/>
    </source>
</evidence>
<evidence type="ECO:0000313" key="7">
    <source>
        <dbReference type="Proteomes" id="UP000580474"/>
    </source>
</evidence>
<feature type="domain" description="HTH iclR-type" evidence="4">
    <location>
        <begin position="11"/>
        <end position="73"/>
    </location>
</feature>
<dbReference type="Gene3D" id="1.10.10.10">
    <property type="entry name" value="Winged helix-like DNA-binding domain superfamily/Winged helix DNA-binding domain"/>
    <property type="match status" value="1"/>
</dbReference>
<comment type="caution">
    <text evidence="6">The sequence shown here is derived from an EMBL/GenBank/DDBJ whole genome shotgun (WGS) entry which is preliminary data.</text>
</comment>
<organism evidence="6 7">
    <name type="scientific">Saccharopolyspora gloriosae</name>
    <dbReference type="NCBI Taxonomy" id="455344"/>
    <lineage>
        <taxon>Bacteria</taxon>
        <taxon>Bacillati</taxon>
        <taxon>Actinomycetota</taxon>
        <taxon>Actinomycetes</taxon>
        <taxon>Pseudonocardiales</taxon>
        <taxon>Pseudonocardiaceae</taxon>
        <taxon>Saccharopolyspora</taxon>
    </lineage>
</organism>
<dbReference type="PROSITE" id="PS51077">
    <property type="entry name" value="HTH_ICLR"/>
    <property type="match status" value="1"/>
</dbReference>
<dbReference type="SMART" id="SM00346">
    <property type="entry name" value="HTH_ICLR"/>
    <property type="match status" value="1"/>
</dbReference>
<evidence type="ECO:0000256" key="3">
    <source>
        <dbReference type="ARBA" id="ARBA00023163"/>
    </source>
</evidence>
<dbReference type="InterPro" id="IPR050707">
    <property type="entry name" value="HTH_MetabolicPath_Reg"/>
</dbReference>
<protein>
    <submittedName>
        <fullName evidence="6">IclR family acetate operon transcriptional repressor</fullName>
    </submittedName>
</protein>
<dbReference type="PROSITE" id="PS51078">
    <property type="entry name" value="ICLR_ED"/>
    <property type="match status" value="1"/>
</dbReference>
<dbReference type="Pfam" id="PF09339">
    <property type="entry name" value="HTH_IclR"/>
    <property type="match status" value="1"/>
</dbReference>
<dbReference type="InterPro" id="IPR014757">
    <property type="entry name" value="Tscrpt_reg_IclR_C"/>
</dbReference>
<dbReference type="GO" id="GO:0045892">
    <property type="term" value="P:negative regulation of DNA-templated transcription"/>
    <property type="evidence" value="ECO:0007669"/>
    <property type="project" value="TreeGrafter"/>
</dbReference>
<keyword evidence="3" id="KW-0804">Transcription</keyword>
<proteinExistence type="predicted"/>
<dbReference type="Pfam" id="PF01614">
    <property type="entry name" value="IclR_C"/>
    <property type="match status" value="1"/>
</dbReference>
<keyword evidence="7" id="KW-1185">Reference proteome</keyword>
<keyword evidence="1" id="KW-0805">Transcription regulation</keyword>
<dbReference type="InterPro" id="IPR036388">
    <property type="entry name" value="WH-like_DNA-bd_sf"/>
</dbReference>
<gene>
    <name evidence="6" type="ORF">BJ969_003326</name>
</gene>
<dbReference type="PANTHER" id="PTHR30136">
    <property type="entry name" value="HELIX-TURN-HELIX TRANSCRIPTIONAL REGULATOR, ICLR FAMILY"/>
    <property type="match status" value="1"/>
</dbReference>
<dbReference type="GO" id="GO:0003700">
    <property type="term" value="F:DNA-binding transcription factor activity"/>
    <property type="evidence" value="ECO:0007669"/>
    <property type="project" value="TreeGrafter"/>
</dbReference>
<accession>A0A840NIW2</accession>
<dbReference type="RefSeq" id="WP_184479797.1">
    <property type="nucleotide sequence ID" value="NZ_JACHIV010000001.1"/>
</dbReference>
<dbReference type="InterPro" id="IPR036390">
    <property type="entry name" value="WH_DNA-bd_sf"/>
</dbReference>
<sequence>MSGASAPGPRSPAVRQAFEVLDVLGESPEGLRLNEILHRVDLPKTTAHRLLRTLVDVGAVVHRAGAGTYRIGPGMAAYSRTAEDTGLLGAFHSLAERLRGGLGEPVRLGVLTGTDVTFIAQVGEPARTRRSPAHASATGRALLAFGGADERAAALAPHHGTEAETLRAQLAEIRVRGYAVERRAGHGWCLAAPVLGRRGRGLAAISACTAGDAPHERADELVGGAAEMTRRL</sequence>
<dbReference type="SUPFAM" id="SSF55781">
    <property type="entry name" value="GAF domain-like"/>
    <property type="match status" value="1"/>
</dbReference>
<dbReference type="SUPFAM" id="SSF46785">
    <property type="entry name" value="Winged helix' DNA-binding domain"/>
    <property type="match status" value="1"/>
</dbReference>
<keyword evidence="2" id="KW-0238">DNA-binding</keyword>
<name>A0A840NIW2_9PSEU</name>
<evidence type="ECO:0000259" key="5">
    <source>
        <dbReference type="PROSITE" id="PS51078"/>
    </source>
</evidence>
<dbReference type="InterPro" id="IPR005471">
    <property type="entry name" value="Tscrpt_reg_IclR_N"/>
</dbReference>
<dbReference type="Gene3D" id="3.30.450.40">
    <property type="match status" value="1"/>
</dbReference>
<dbReference type="Proteomes" id="UP000580474">
    <property type="component" value="Unassembled WGS sequence"/>
</dbReference>
<dbReference type="PANTHER" id="PTHR30136:SF24">
    <property type="entry name" value="HTH-TYPE TRANSCRIPTIONAL REPRESSOR ALLR"/>
    <property type="match status" value="1"/>
</dbReference>
<evidence type="ECO:0000259" key="4">
    <source>
        <dbReference type="PROSITE" id="PS51077"/>
    </source>
</evidence>
<dbReference type="EMBL" id="JACHIV010000001">
    <property type="protein sequence ID" value="MBB5070238.1"/>
    <property type="molecule type" value="Genomic_DNA"/>
</dbReference>
<evidence type="ECO:0000256" key="1">
    <source>
        <dbReference type="ARBA" id="ARBA00023015"/>
    </source>
</evidence>
<dbReference type="AlphaFoldDB" id="A0A840NIW2"/>
<dbReference type="GO" id="GO:0003677">
    <property type="term" value="F:DNA binding"/>
    <property type="evidence" value="ECO:0007669"/>
    <property type="project" value="UniProtKB-KW"/>
</dbReference>